<sequence>MPVASHDLASGDRIGADDVTLREWPADLAPSGIPGSIAGRTLAAPVRAGEPVTSVRLVGSDLAQAHPGLTVLPVRLPDPAVVDLLEVGDRVDLSAVDPESGTAQELAGGVVVLAIPPPSVAESSLTGRLVVLGISPDRAADVAAAALTQFLSVAYVR</sequence>
<dbReference type="Proteomes" id="UP000502035">
    <property type="component" value="Chromosome"/>
</dbReference>
<reference evidence="2 3" key="1">
    <citation type="submission" date="2020-03" db="EMBL/GenBank/DDBJ databases">
        <title>Nocardioides sp. nov., isolated from fish.</title>
        <authorList>
            <person name="Hyun D.-W."/>
            <person name="Bae J.-W."/>
        </authorList>
    </citation>
    <scope>NUCLEOTIDE SEQUENCE [LARGE SCALE GENOMIC DNA]</scope>
    <source>
        <strain evidence="2 3">HDW12A</strain>
    </source>
</reference>
<dbReference type="EMBL" id="CP049866">
    <property type="protein sequence ID" value="QIK74400.1"/>
    <property type="molecule type" value="Genomic_DNA"/>
</dbReference>
<accession>A0A6G7YCA9</accession>
<dbReference type="AlphaFoldDB" id="A0A6G7YCA9"/>
<dbReference type="RefSeq" id="WP_166314274.1">
    <property type="nucleotide sequence ID" value="NZ_CP049866.1"/>
</dbReference>
<gene>
    <name evidence="2" type="ORF">G7071_02050</name>
</gene>
<name>A0A6G7YCA9_9ACTN</name>
<protein>
    <recommendedName>
        <fullName evidence="1">SAF domain-containing protein</fullName>
    </recommendedName>
</protein>
<feature type="domain" description="SAF" evidence="1">
    <location>
        <begin position="1"/>
        <end position="58"/>
    </location>
</feature>
<dbReference type="CDD" id="cd11614">
    <property type="entry name" value="SAF_CpaB_FlgA_like"/>
    <property type="match status" value="1"/>
</dbReference>
<organism evidence="2 3">
    <name type="scientific">Nocardioides piscis</name>
    <dbReference type="NCBI Taxonomy" id="2714938"/>
    <lineage>
        <taxon>Bacteria</taxon>
        <taxon>Bacillati</taxon>
        <taxon>Actinomycetota</taxon>
        <taxon>Actinomycetes</taxon>
        <taxon>Propionibacteriales</taxon>
        <taxon>Nocardioidaceae</taxon>
        <taxon>Nocardioides</taxon>
    </lineage>
</organism>
<evidence type="ECO:0000259" key="1">
    <source>
        <dbReference type="SMART" id="SM00858"/>
    </source>
</evidence>
<dbReference type="Pfam" id="PF08666">
    <property type="entry name" value="SAF"/>
    <property type="match status" value="1"/>
</dbReference>
<dbReference type="InterPro" id="IPR013974">
    <property type="entry name" value="SAF"/>
</dbReference>
<dbReference type="KEGG" id="npi:G7071_02050"/>
<evidence type="ECO:0000313" key="3">
    <source>
        <dbReference type="Proteomes" id="UP000502035"/>
    </source>
</evidence>
<evidence type="ECO:0000313" key="2">
    <source>
        <dbReference type="EMBL" id="QIK74400.1"/>
    </source>
</evidence>
<proteinExistence type="predicted"/>
<keyword evidence="3" id="KW-1185">Reference proteome</keyword>
<dbReference type="SMART" id="SM00858">
    <property type="entry name" value="SAF"/>
    <property type="match status" value="1"/>
</dbReference>